<name>A0A2S6IH62_9ACTN</name>
<feature type="region of interest" description="Disordered" evidence="1">
    <location>
        <begin position="1"/>
        <end position="28"/>
    </location>
</feature>
<organism evidence="2 3">
    <name type="scientific">Kineococcus xinjiangensis</name>
    <dbReference type="NCBI Taxonomy" id="512762"/>
    <lineage>
        <taxon>Bacteria</taxon>
        <taxon>Bacillati</taxon>
        <taxon>Actinomycetota</taxon>
        <taxon>Actinomycetes</taxon>
        <taxon>Kineosporiales</taxon>
        <taxon>Kineosporiaceae</taxon>
        <taxon>Kineococcus</taxon>
    </lineage>
</organism>
<reference evidence="2 3" key="1">
    <citation type="submission" date="2018-02" db="EMBL/GenBank/DDBJ databases">
        <title>Genomic Encyclopedia of Archaeal and Bacterial Type Strains, Phase II (KMG-II): from individual species to whole genera.</title>
        <authorList>
            <person name="Goeker M."/>
        </authorList>
    </citation>
    <scope>NUCLEOTIDE SEQUENCE [LARGE SCALE GENOMIC DNA]</scope>
    <source>
        <strain evidence="2 3">DSM 22857</strain>
    </source>
</reference>
<evidence type="ECO:0000256" key="1">
    <source>
        <dbReference type="SAM" id="MobiDB-lite"/>
    </source>
</evidence>
<dbReference type="AlphaFoldDB" id="A0A2S6IH62"/>
<proteinExistence type="predicted"/>
<dbReference type="EMBL" id="PTJD01000010">
    <property type="protein sequence ID" value="PPK93544.1"/>
    <property type="molecule type" value="Genomic_DNA"/>
</dbReference>
<evidence type="ECO:0000313" key="3">
    <source>
        <dbReference type="Proteomes" id="UP000239485"/>
    </source>
</evidence>
<keyword evidence="3" id="KW-1185">Reference proteome</keyword>
<gene>
    <name evidence="2" type="ORF">CLV92_110172</name>
</gene>
<sequence>MSGQWFHEGCDDSSTAGAGCAGPLTTTQTPMEDVDLVLEQGASSWTLGVADAAGHAEDYAIGWRVRLPDEVMPGRAVLRAGGSKIDIQVEA</sequence>
<dbReference type="Proteomes" id="UP000239485">
    <property type="component" value="Unassembled WGS sequence"/>
</dbReference>
<accession>A0A2S6IH62</accession>
<protein>
    <submittedName>
        <fullName evidence="2">Uncharacterized protein</fullName>
    </submittedName>
</protein>
<comment type="caution">
    <text evidence="2">The sequence shown here is derived from an EMBL/GenBank/DDBJ whole genome shotgun (WGS) entry which is preliminary data.</text>
</comment>
<evidence type="ECO:0000313" key="2">
    <source>
        <dbReference type="EMBL" id="PPK93544.1"/>
    </source>
</evidence>